<accession>A0A2G9WQG2</accession>
<evidence type="ECO:0000313" key="3">
    <source>
        <dbReference type="Proteomes" id="UP000231070"/>
    </source>
</evidence>
<dbReference type="Gene3D" id="3.40.630.30">
    <property type="match status" value="1"/>
</dbReference>
<dbReference type="EMBL" id="NQVN01000036">
    <property type="protein sequence ID" value="PIO96380.1"/>
    <property type="molecule type" value="Genomic_DNA"/>
</dbReference>
<gene>
    <name evidence="2" type="ORF">CJ014_25700</name>
</gene>
<organism evidence="2 3">
    <name type="scientific">Pleomorphomonas carboxyditropha</name>
    <dbReference type="NCBI Taxonomy" id="2023338"/>
    <lineage>
        <taxon>Bacteria</taxon>
        <taxon>Pseudomonadati</taxon>
        <taxon>Pseudomonadota</taxon>
        <taxon>Alphaproteobacteria</taxon>
        <taxon>Hyphomicrobiales</taxon>
        <taxon>Pleomorphomonadaceae</taxon>
        <taxon>Pleomorphomonas</taxon>
    </lineage>
</organism>
<dbReference type="InterPro" id="IPR000182">
    <property type="entry name" value="GNAT_dom"/>
</dbReference>
<protein>
    <recommendedName>
        <fullName evidence="1">N-acetyltransferase domain-containing protein</fullName>
    </recommendedName>
</protein>
<reference evidence="2 3" key="1">
    <citation type="submission" date="2017-08" db="EMBL/GenBank/DDBJ databases">
        <title>Pleomorphomonas carboxidotrophicus sp. nov., a new mesophilic hydrogenogenic carboxidotroph.</title>
        <authorList>
            <person name="Esquivel-Elizondo S."/>
            <person name="Krajmalnik-Brown R."/>
            <person name="Maldonado J."/>
        </authorList>
    </citation>
    <scope>NUCLEOTIDE SEQUENCE [LARGE SCALE GENOMIC DNA]</scope>
    <source>
        <strain evidence="2 3">SVCO-16</strain>
    </source>
</reference>
<evidence type="ECO:0000313" key="2">
    <source>
        <dbReference type="EMBL" id="PIO96380.1"/>
    </source>
</evidence>
<dbReference type="SUPFAM" id="SSF55729">
    <property type="entry name" value="Acyl-CoA N-acyltransferases (Nat)"/>
    <property type="match status" value="1"/>
</dbReference>
<dbReference type="PROSITE" id="PS51186">
    <property type="entry name" value="GNAT"/>
    <property type="match status" value="1"/>
</dbReference>
<comment type="caution">
    <text evidence="2">The sequence shown here is derived from an EMBL/GenBank/DDBJ whole genome shotgun (WGS) entry which is preliminary data.</text>
</comment>
<feature type="domain" description="N-acetyltransferase" evidence="1">
    <location>
        <begin position="1"/>
        <end position="76"/>
    </location>
</feature>
<name>A0A2G9WQG2_9HYPH</name>
<dbReference type="OrthoDB" id="7875074at2"/>
<dbReference type="AlphaFoldDB" id="A0A2G9WQG2"/>
<dbReference type="Proteomes" id="UP000231070">
    <property type="component" value="Unassembled WGS sequence"/>
</dbReference>
<dbReference type="RefSeq" id="WP_100083365.1">
    <property type="nucleotide sequence ID" value="NZ_NQVN01000036.1"/>
</dbReference>
<dbReference type="Pfam" id="PF13508">
    <property type="entry name" value="Acetyltransf_7"/>
    <property type="match status" value="1"/>
</dbReference>
<proteinExistence type="predicted"/>
<keyword evidence="3" id="KW-1185">Reference proteome</keyword>
<sequence>MYVRPDWQRRGAGSRLLLAGALGIQAAKRIEIRVLGSSPAAISFYRKHGFAEIDEELTEIFDKIEKPCLVMEVSVDTLKRLTVGS</sequence>
<dbReference type="InterPro" id="IPR016181">
    <property type="entry name" value="Acyl_CoA_acyltransferase"/>
</dbReference>
<evidence type="ECO:0000259" key="1">
    <source>
        <dbReference type="PROSITE" id="PS51186"/>
    </source>
</evidence>
<dbReference type="GO" id="GO:0016747">
    <property type="term" value="F:acyltransferase activity, transferring groups other than amino-acyl groups"/>
    <property type="evidence" value="ECO:0007669"/>
    <property type="project" value="InterPro"/>
</dbReference>